<feature type="compositionally biased region" description="Acidic residues" evidence="1">
    <location>
        <begin position="342"/>
        <end position="357"/>
    </location>
</feature>
<feature type="region of interest" description="Disordered" evidence="1">
    <location>
        <begin position="1"/>
        <end position="203"/>
    </location>
</feature>
<feature type="region of interest" description="Disordered" evidence="1">
    <location>
        <begin position="216"/>
        <end position="270"/>
    </location>
</feature>
<dbReference type="OrthoDB" id="992776at2759"/>
<dbReference type="Pfam" id="PF00582">
    <property type="entry name" value="Usp"/>
    <property type="match status" value="1"/>
</dbReference>
<organism evidence="3 4">
    <name type="scientific">Aspergillus wentii DTO 134E9</name>
    <dbReference type="NCBI Taxonomy" id="1073089"/>
    <lineage>
        <taxon>Eukaryota</taxon>
        <taxon>Fungi</taxon>
        <taxon>Dikarya</taxon>
        <taxon>Ascomycota</taxon>
        <taxon>Pezizomycotina</taxon>
        <taxon>Eurotiomycetes</taxon>
        <taxon>Eurotiomycetidae</taxon>
        <taxon>Eurotiales</taxon>
        <taxon>Aspergillaceae</taxon>
        <taxon>Aspergillus</taxon>
        <taxon>Aspergillus subgen. Cremei</taxon>
    </lineage>
</organism>
<feature type="compositionally biased region" description="Basic and acidic residues" evidence="1">
    <location>
        <begin position="126"/>
        <end position="154"/>
    </location>
</feature>
<dbReference type="PANTHER" id="PTHR46100:SF4">
    <property type="entry name" value="USPA DOMAIN-CONTAINING PROTEIN"/>
    <property type="match status" value="1"/>
</dbReference>
<evidence type="ECO:0000256" key="1">
    <source>
        <dbReference type="SAM" id="MobiDB-lite"/>
    </source>
</evidence>
<dbReference type="InterPro" id="IPR014729">
    <property type="entry name" value="Rossmann-like_a/b/a_fold"/>
</dbReference>
<dbReference type="GeneID" id="63747251"/>
<accession>A0A1L9RBY4</accession>
<feature type="compositionally biased region" description="Polar residues" evidence="1">
    <location>
        <begin position="406"/>
        <end position="419"/>
    </location>
</feature>
<dbReference type="STRING" id="1073089.A0A1L9RBY4"/>
<dbReference type="SUPFAM" id="SSF52402">
    <property type="entry name" value="Adenine nucleotide alpha hydrolases-like"/>
    <property type="match status" value="1"/>
</dbReference>
<dbReference type="PANTHER" id="PTHR46100">
    <property type="entry name" value="IMP2'P"/>
    <property type="match status" value="1"/>
</dbReference>
<dbReference type="InterPro" id="IPR006016">
    <property type="entry name" value="UspA"/>
</dbReference>
<feature type="domain" description="UspA" evidence="2">
    <location>
        <begin position="604"/>
        <end position="701"/>
    </location>
</feature>
<feature type="compositionally biased region" description="Polar residues" evidence="1">
    <location>
        <begin position="168"/>
        <end position="178"/>
    </location>
</feature>
<feature type="compositionally biased region" description="Low complexity" evidence="1">
    <location>
        <begin position="7"/>
        <end position="18"/>
    </location>
</feature>
<sequence length="734" mass="78997">MSNNPGQPEQQQQQQEQQQPRKHLGLEAALEQERLEILGLLNHSRRQSSGTTQRHRQSATVTAPVRSLLDVSPGALPPRHGSIAGIGVGVTPPSPRESGSGARVWNEPASSPLRLSSSATSSTFHGDSEGPPRRSSDGTDQMSQERKKLVDKTNAKSGVNPHSGYQFDMSSTPNVSDHGSSKRAAQPQEKPPSKAVQSKSAMASVMSGIDLRVGLPSFARGRDSGRRSSTRGTSLDRFPSRFGRSSSPKNRLLNNGNSNNNSLNLSKPGTLVTDKGKVIDMDNAYKHLSDAALANSTGSLASLPKPASRRTSSEGDGLPAQSPADERLEKDMYDSENNPIDTSEDENEETSSSDDEASSGTETRRGRKISFDIIQPQETESSEKSEPQSQLAAAEEERQMVEDKLSATSISEPKPVTTTKQAPPSPPKPAKKPDVHPQTSFESVSAVNTPFGSDDEAELSDIKRAQKLSIQMSTINNTVHNRAIRTIIRGNYSSMQEEEGGRRRQRKYLVATDLSEESVYALEWTIGTILRDGDTMFAVCAVHEEATAGSSVQIGEGAKAMEDAAAVVGSQTETVQRSLGDASMHLPRALFGRLGSGSESKPSSVDARGLSKAESDRVHAAEVISQTCVRLLRKTALQVRIAVEVIHCKSPKHMITEAIDGLAPTLVIVGARGRSALKGVLLGSFSNYLVTNSSVPVMVARKKLKKQTKNKKTSHIRLSNNLTTPKKLAMAKVD</sequence>
<dbReference type="PRINTS" id="PR01438">
    <property type="entry name" value="UNVRSLSTRESS"/>
</dbReference>
<reference evidence="4" key="1">
    <citation type="journal article" date="2017" name="Genome Biol.">
        <title>Comparative genomics reveals high biological diversity and specific adaptations in the industrially and medically important fungal genus Aspergillus.</title>
        <authorList>
            <person name="de Vries R.P."/>
            <person name="Riley R."/>
            <person name="Wiebenga A."/>
            <person name="Aguilar-Osorio G."/>
            <person name="Amillis S."/>
            <person name="Uchima C.A."/>
            <person name="Anderluh G."/>
            <person name="Asadollahi M."/>
            <person name="Askin M."/>
            <person name="Barry K."/>
            <person name="Battaglia E."/>
            <person name="Bayram O."/>
            <person name="Benocci T."/>
            <person name="Braus-Stromeyer S.A."/>
            <person name="Caldana C."/>
            <person name="Canovas D."/>
            <person name="Cerqueira G.C."/>
            <person name="Chen F."/>
            <person name="Chen W."/>
            <person name="Choi C."/>
            <person name="Clum A."/>
            <person name="Dos Santos R.A."/>
            <person name="Damasio A.R."/>
            <person name="Diallinas G."/>
            <person name="Emri T."/>
            <person name="Fekete E."/>
            <person name="Flipphi M."/>
            <person name="Freyberg S."/>
            <person name="Gallo A."/>
            <person name="Gournas C."/>
            <person name="Habgood R."/>
            <person name="Hainaut M."/>
            <person name="Harispe M.L."/>
            <person name="Henrissat B."/>
            <person name="Hilden K.S."/>
            <person name="Hope R."/>
            <person name="Hossain A."/>
            <person name="Karabika E."/>
            <person name="Karaffa L."/>
            <person name="Karanyi Z."/>
            <person name="Krasevec N."/>
            <person name="Kuo A."/>
            <person name="Kusch H."/>
            <person name="LaButti K."/>
            <person name="Lagendijk E.L."/>
            <person name="Lapidus A."/>
            <person name="Levasseur A."/>
            <person name="Lindquist E."/>
            <person name="Lipzen A."/>
            <person name="Logrieco A.F."/>
            <person name="MacCabe A."/>
            <person name="Maekelae M.R."/>
            <person name="Malavazi I."/>
            <person name="Melin P."/>
            <person name="Meyer V."/>
            <person name="Mielnichuk N."/>
            <person name="Miskei M."/>
            <person name="Molnar A.P."/>
            <person name="Mule G."/>
            <person name="Ngan C.Y."/>
            <person name="Orejas M."/>
            <person name="Orosz E."/>
            <person name="Ouedraogo J.P."/>
            <person name="Overkamp K.M."/>
            <person name="Park H.-S."/>
            <person name="Perrone G."/>
            <person name="Piumi F."/>
            <person name="Punt P.J."/>
            <person name="Ram A.F."/>
            <person name="Ramon A."/>
            <person name="Rauscher S."/>
            <person name="Record E."/>
            <person name="Riano-Pachon D.M."/>
            <person name="Robert V."/>
            <person name="Roehrig J."/>
            <person name="Ruller R."/>
            <person name="Salamov A."/>
            <person name="Salih N.S."/>
            <person name="Samson R.A."/>
            <person name="Sandor E."/>
            <person name="Sanguinetti M."/>
            <person name="Schuetze T."/>
            <person name="Sepcic K."/>
            <person name="Shelest E."/>
            <person name="Sherlock G."/>
            <person name="Sophianopoulou V."/>
            <person name="Squina F.M."/>
            <person name="Sun H."/>
            <person name="Susca A."/>
            <person name="Todd R.B."/>
            <person name="Tsang A."/>
            <person name="Unkles S.E."/>
            <person name="van de Wiele N."/>
            <person name="van Rossen-Uffink D."/>
            <person name="Oliveira J.V."/>
            <person name="Vesth T.C."/>
            <person name="Visser J."/>
            <person name="Yu J.-H."/>
            <person name="Zhou M."/>
            <person name="Andersen M.R."/>
            <person name="Archer D.B."/>
            <person name="Baker S.E."/>
            <person name="Benoit I."/>
            <person name="Brakhage A.A."/>
            <person name="Braus G.H."/>
            <person name="Fischer R."/>
            <person name="Frisvad J.C."/>
            <person name="Goldman G.H."/>
            <person name="Houbraken J."/>
            <person name="Oakley B."/>
            <person name="Pocsi I."/>
            <person name="Scazzocchio C."/>
            <person name="Seiboth B."/>
            <person name="vanKuyk P.A."/>
            <person name="Wortman J."/>
            <person name="Dyer P.S."/>
            <person name="Grigoriev I.V."/>
        </authorList>
    </citation>
    <scope>NUCLEOTIDE SEQUENCE [LARGE SCALE GENOMIC DNA]</scope>
    <source>
        <strain evidence="4">DTO 134E9</strain>
    </source>
</reference>
<dbReference type="VEuPathDB" id="FungiDB:ASPWEDRAFT_175715"/>
<keyword evidence="4" id="KW-1185">Reference proteome</keyword>
<evidence type="ECO:0000313" key="3">
    <source>
        <dbReference type="EMBL" id="OJJ32439.1"/>
    </source>
</evidence>
<dbReference type="CDD" id="cd23659">
    <property type="entry name" value="USP_At3g01520-like"/>
    <property type="match status" value="1"/>
</dbReference>
<evidence type="ECO:0000259" key="2">
    <source>
        <dbReference type="Pfam" id="PF00582"/>
    </source>
</evidence>
<protein>
    <recommendedName>
        <fullName evidence="2">UspA domain-containing protein</fullName>
    </recommendedName>
</protein>
<name>A0A1L9RBY4_ASPWE</name>
<dbReference type="EMBL" id="KV878215">
    <property type="protein sequence ID" value="OJJ32439.1"/>
    <property type="molecule type" value="Genomic_DNA"/>
</dbReference>
<evidence type="ECO:0000313" key="4">
    <source>
        <dbReference type="Proteomes" id="UP000184383"/>
    </source>
</evidence>
<feature type="compositionally biased region" description="Polar residues" evidence="1">
    <location>
        <begin position="437"/>
        <end position="451"/>
    </location>
</feature>
<proteinExistence type="predicted"/>
<dbReference type="AlphaFoldDB" id="A0A1L9RBY4"/>
<dbReference type="InterPro" id="IPR006015">
    <property type="entry name" value="Universal_stress_UspA"/>
</dbReference>
<feature type="compositionally biased region" description="Basic and acidic residues" evidence="1">
    <location>
        <begin position="324"/>
        <end position="333"/>
    </location>
</feature>
<dbReference type="Gene3D" id="3.40.50.620">
    <property type="entry name" value="HUPs"/>
    <property type="match status" value="1"/>
</dbReference>
<feature type="compositionally biased region" description="Low complexity" evidence="1">
    <location>
        <begin position="230"/>
        <end position="266"/>
    </location>
</feature>
<dbReference type="RefSeq" id="XP_040686116.1">
    <property type="nucleotide sequence ID" value="XM_040831403.1"/>
</dbReference>
<feature type="compositionally biased region" description="Low complexity" evidence="1">
    <location>
        <begin position="108"/>
        <end position="123"/>
    </location>
</feature>
<feature type="compositionally biased region" description="Basic and acidic residues" evidence="1">
    <location>
        <begin position="395"/>
        <end position="405"/>
    </location>
</feature>
<feature type="region of interest" description="Disordered" evidence="1">
    <location>
        <begin position="298"/>
        <end position="457"/>
    </location>
</feature>
<dbReference type="Proteomes" id="UP000184383">
    <property type="component" value="Unassembled WGS sequence"/>
</dbReference>
<gene>
    <name evidence="3" type="ORF">ASPWEDRAFT_175715</name>
</gene>